<evidence type="ECO:0000313" key="1">
    <source>
        <dbReference type="EMBL" id="ELT47064.1"/>
    </source>
</evidence>
<dbReference type="Proteomes" id="UP000011971">
    <property type="component" value="Unassembled WGS sequence"/>
</dbReference>
<dbReference type="EMBL" id="AOGE01000065">
    <property type="protein sequence ID" value="ELT47064.1"/>
    <property type="molecule type" value="Genomic_DNA"/>
</dbReference>
<dbReference type="SUPFAM" id="SSF51338">
    <property type="entry name" value="Composite domain of metallo-dependent hydrolases"/>
    <property type="match status" value="1"/>
</dbReference>
<dbReference type="AlphaFoldDB" id="M5JTE2"/>
<sequence>DRPDARCSMARLRAAISPWDAPGDGLKIGASADFIALDAGRLPHAKGDAVLDGWIFGGRAHINDVWVRGVKQVEGGRHRLRDEAERAFQKTIGELLA</sequence>
<evidence type="ECO:0000313" key="2">
    <source>
        <dbReference type="Proteomes" id="UP000011971"/>
    </source>
</evidence>
<organism evidence="1 2">
    <name type="scientific">Brucella intermedia M86</name>
    <dbReference type="NCBI Taxonomy" id="1234597"/>
    <lineage>
        <taxon>Bacteria</taxon>
        <taxon>Pseudomonadati</taxon>
        <taxon>Pseudomonadota</taxon>
        <taxon>Alphaproteobacteria</taxon>
        <taxon>Hyphomicrobiales</taxon>
        <taxon>Brucellaceae</taxon>
        <taxon>Brucella/Ochrobactrum group</taxon>
        <taxon>Brucella</taxon>
    </lineage>
</organism>
<reference evidence="1 2" key="1">
    <citation type="journal article" date="2013" name="Gut Pathog.">
        <title>Draft genome of Ochrobactrum intermedium strain M86 isolated from non-ulcer dyspeptic individual from India.</title>
        <authorList>
            <person name="Kulkarni G."/>
            <person name="Dhotre D."/>
            <person name="Dharne M."/>
            <person name="Shetty S."/>
            <person name="Chowdhury S."/>
            <person name="Misra V."/>
            <person name="Misra S."/>
            <person name="Patole M."/>
            <person name="Shouche Y."/>
        </authorList>
    </citation>
    <scope>NUCLEOTIDE SEQUENCE [LARGE SCALE GENOMIC DNA]</scope>
    <source>
        <strain evidence="1 2">M86</strain>
    </source>
</reference>
<dbReference type="InterPro" id="IPR011059">
    <property type="entry name" value="Metal-dep_hydrolase_composite"/>
</dbReference>
<accession>M5JTE2</accession>
<protein>
    <submittedName>
        <fullName evidence="1">N-formimino-L-glutamate deiminase</fullName>
    </submittedName>
</protein>
<feature type="non-terminal residue" evidence="1">
    <location>
        <position position="1"/>
    </location>
</feature>
<dbReference type="PATRIC" id="fig|1234597.4.peg.4425"/>
<comment type="caution">
    <text evidence="1">The sequence shown here is derived from an EMBL/GenBank/DDBJ whole genome shotgun (WGS) entry which is preliminary data.</text>
</comment>
<proteinExistence type="predicted"/>
<gene>
    <name evidence="1" type="ORF">D584_21441</name>
</gene>
<dbReference type="Gene3D" id="2.30.40.10">
    <property type="entry name" value="Urease, subunit C, domain 1"/>
    <property type="match status" value="1"/>
</dbReference>
<dbReference type="GO" id="GO:0016810">
    <property type="term" value="F:hydrolase activity, acting on carbon-nitrogen (but not peptide) bonds"/>
    <property type="evidence" value="ECO:0007669"/>
    <property type="project" value="InterPro"/>
</dbReference>
<name>M5JTE2_9HYPH</name>